<evidence type="ECO:0000313" key="9">
    <source>
        <dbReference type="Proteomes" id="UP000005387"/>
    </source>
</evidence>
<dbReference type="Gene3D" id="3.40.50.1980">
    <property type="entry name" value="Nitrogenase molybdenum iron protein domain"/>
    <property type="match status" value="2"/>
</dbReference>
<dbReference type="InterPro" id="IPR051313">
    <property type="entry name" value="Bact_iron-sidero_bind"/>
</dbReference>
<keyword evidence="3" id="KW-0813">Transport</keyword>
<reference evidence="8 9" key="1">
    <citation type="submission" date="2010-07" db="EMBL/GenBank/DDBJ databases">
        <title>The draft genome of Paenibacillus curdlanolyticus YK9.</title>
        <authorList>
            <consortium name="US DOE Joint Genome Institute (JGI-PGF)"/>
            <person name="Lucas S."/>
            <person name="Copeland A."/>
            <person name="Lapidus A."/>
            <person name="Cheng J.-F."/>
            <person name="Bruce D."/>
            <person name="Goodwin L."/>
            <person name="Pitluck S."/>
            <person name="Land M.L."/>
            <person name="Hauser L."/>
            <person name="Chang Y.-J."/>
            <person name="Jeffries C."/>
            <person name="Anderson I.J."/>
            <person name="Johnson E."/>
            <person name="Loganathan U."/>
            <person name="Mulhopadhyay B."/>
            <person name="Kyrpides N."/>
            <person name="Woyke T.J."/>
        </authorList>
    </citation>
    <scope>NUCLEOTIDE SEQUENCE [LARGE SCALE GENOMIC DNA]</scope>
    <source>
        <strain evidence="8 9">YK9</strain>
    </source>
</reference>
<dbReference type="SUPFAM" id="SSF53807">
    <property type="entry name" value="Helical backbone' metal receptor"/>
    <property type="match status" value="1"/>
</dbReference>
<dbReference type="InterPro" id="IPR002491">
    <property type="entry name" value="ABC_transptr_periplasmic_BD"/>
</dbReference>
<dbReference type="EMBL" id="AEDD01000015">
    <property type="protein sequence ID" value="EFM08642.1"/>
    <property type="molecule type" value="Genomic_DNA"/>
</dbReference>
<dbReference type="STRING" id="717606.PaecuDRAFT_4653"/>
<comment type="subcellular location">
    <subcellularLocation>
        <location evidence="1">Cell envelope</location>
    </subcellularLocation>
</comment>
<dbReference type="GO" id="GO:0030288">
    <property type="term" value="C:outer membrane-bounded periplasmic space"/>
    <property type="evidence" value="ECO:0007669"/>
    <property type="project" value="TreeGrafter"/>
</dbReference>
<organism evidence="8 9">
    <name type="scientific">Paenibacillus curdlanolyticus YK9</name>
    <dbReference type="NCBI Taxonomy" id="717606"/>
    <lineage>
        <taxon>Bacteria</taxon>
        <taxon>Bacillati</taxon>
        <taxon>Bacillota</taxon>
        <taxon>Bacilli</taxon>
        <taxon>Bacillales</taxon>
        <taxon>Paenibacillaceae</taxon>
        <taxon>Paenibacillus</taxon>
    </lineage>
</organism>
<protein>
    <submittedName>
        <fullName evidence="8">Periplasmic binding protein</fullName>
    </submittedName>
</protein>
<dbReference type="PANTHER" id="PTHR30532:SF1">
    <property type="entry name" value="IRON(3+)-HYDROXAMATE-BINDING PROTEIN FHUD"/>
    <property type="match status" value="1"/>
</dbReference>
<feature type="domain" description="Fe/B12 periplasmic-binding" evidence="7">
    <location>
        <begin position="76"/>
        <end position="337"/>
    </location>
</feature>
<evidence type="ECO:0000313" key="8">
    <source>
        <dbReference type="EMBL" id="EFM08642.1"/>
    </source>
</evidence>
<evidence type="ECO:0000256" key="1">
    <source>
        <dbReference type="ARBA" id="ARBA00004196"/>
    </source>
</evidence>
<accession>E0IG62</accession>
<feature type="region of interest" description="Disordered" evidence="5">
    <location>
        <begin position="30"/>
        <end position="56"/>
    </location>
</feature>
<dbReference type="AlphaFoldDB" id="E0IG62"/>
<evidence type="ECO:0000256" key="5">
    <source>
        <dbReference type="SAM" id="MobiDB-lite"/>
    </source>
</evidence>
<dbReference type="Pfam" id="PF01497">
    <property type="entry name" value="Peripla_BP_2"/>
    <property type="match status" value="1"/>
</dbReference>
<feature type="chain" id="PRO_5003136523" evidence="6">
    <location>
        <begin position="25"/>
        <end position="337"/>
    </location>
</feature>
<dbReference type="PROSITE" id="PS50983">
    <property type="entry name" value="FE_B12_PBP"/>
    <property type="match status" value="1"/>
</dbReference>
<feature type="compositionally biased region" description="Basic and acidic residues" evidence="5">
    <location>
        <begin position="30"/>
        <end position="39"/>
    </location>
</feature>
<keyword evidence="4 6" id="KW-0732">Signal</keyword>
<gene>
    <name evidence="8" type="ORF">PaecuDRAFT_4653</name>
</gene>
<evidence type="ECO:0000256" key="2">
    <source>
        <dbReference type="ARBA" id="ARBA00008814"/>
    </source>
</evidence>
<dbReference type="eggNOG" id="COG0614">
    <property type="taxonomic scope" value="Bacteria"/>
</dbReference>
<evidence type="ECO:0000256" key="4">
    <source>
        <dbReference type="ARBA" id="ARBA00022729"/>
    </source>
</evidence>
<dbReference type="Proteomes" id="UP000005387">
    <property type="component" value="Unassembled WGS sequence"/>
</dbReference>
<evidence type="ECO:0000256" key="6">
    <source>
        <dbReference type="SAM" id="SignalP"/>
    </source>
</evidence>
<evidence type="ECO:0000256" key="3">
    <source>
        <dbReference type="ARBA" id="ARBA00022448"/>
    </source>
</evidence>
<comment type="similarity">
    <text evidence="2">Belongs to the bacterial solute-binding protein 8 family.</text>
</comment>
<dbReference type="RefSeq" id="WP_006040633.1">
    <property type="nucleotide sequence ID" value="NZ_AEDD01000015.1"/>
</dbReference>
<sequence>MFNKKFGKLSVLLMGILILTMFLAACGDKDKTSDSDKTTTESTQGADAAKTDETKAAEPKIVTDAMGHQVTIPANPQKVLGSYLEDHLVALGVKPVAQWSVSNGIQDYLQASGLEGVPTLGWDMPVEQVVGLAPDLIIIGLESAVEKGLYDQYNKIAPTYVLGAEVNNNWRAAFTKIGELLNKSDETAKDLAAYDAKASEAKDKLKAAIGEQSAAVLWLVGGKFYIVDETRSSGEVLYKDLGMAQPNIVKELPADQKANWNAISAEKLAELDADHIFLINSDKEAADSVLNQNTWKNLKAVKAGHLYELAPSSSWLYSGYIANQQIIDDALKALVKA</sequence>
<proteinExistence type="inferred from homology"/>
<dbReference type="PANTHER" id="PTHR30532">
    <property type="entry name" value="IRON III DICITRATE-BINDING PERIPLASMIC PROTEIN"/>
    <property type="match status" value="1"/>
</dbReference>
<feature type="signal peptide" evidence="6">
    <location>
        <begin position="1"/>
        <end position="24"/>
    </location>
</feature>
<dbReference type="PROSITE" id="PS51257">
    <property type="entry name" value="PROKAR_LIPOPROTEIN"/>
    <property type="match status" value="1"/>
</dbReference>
<dbReference type="OrthoDB" id="2417096at2"/>
<dbReference type="GO" id="GO:1901678">
    <property type="term" value="P:iron coordination entity transport"/>
    <property type="evidence" value="ECO:0007669"/>
    <property type="project" value="UniProtKB-ARBA"/>
</dbReference>
<keyword evidence="9" id="KW-1185">Reference proteome</keyword>
<evidence type="ECO:0000259" key="7">
    <source>
        <dbReference type="PROSITE" id="PS50983"/>
    </source>
</evidence>
<name>E0IG62_9BACL</name>